<name>A0A8J4T129_9TREM</name>
<feature type="compositionally biased region" description="Basic and acidic residues" evidence="1">
    <location>
        <begin position="35"/>
        <end position="47"/>
    </location>
</feature>
<dbReference type="SUPFAM" id="SSF49723">
    <property type="entry name" value="Lipase/lipooxygenase domain (PLAT/LH2 domain)"/>
    <property type="match status" value="1"/>
</dbReference>
<evidence type="ECO:0008006" key="4">
    <source>
        <dbReference type="Google" id="ProtNLM"/>
    </source>
</evidence>
<feature type="region of interest" description="Disordered" evidence="1">
    <location>
        <begin position="184"/>
        <end position="203"/>
    </location>
</feature>
<feature type="region of interest" description="Disordered" evidence="1">
    <location>
        <begin position="414"/>
        <end position="485"/>
    </location>
</feature>
<dbReference type="OrthoDB" id="6236019at2759"/>
<dbReference type="Gene3D" id="2.60.60.20">
    <property type="entry name" value="PLAT/LH2 domain"/>
    <property type="match status" value="1"/>
</dbReference>
<feature type="compositionally biased region" description="Polar residues" evidence="1">
    <location>
        <begin position="1"/>
        <end position="24"/>
    </location>
</feature>
<feature type="region of interest" description="Disordered" evidence="1">
    <location>
        <begin position="1"/>
        <end position="59"/>
    </location>
</feature>
<protein>
    <recommendedName>
        <fullName evidence="4">PLAT domain-containing protein</fullName>
    </recommendedName>
</protein>
<evidence type="ECO:0000313" key="3">
    <source>
        <dbReference type="Proteomes" id="UP000748531"/>
    </source>
</evidence>
<keyword evidence="3" id="KW-1185">Reference proteome</keyword>
<feature type="compositionally biased region" description="Basic and acidic residues" evidence="1">
    <location>
        <begin position="474"/>
        <end position="483"/>
    </location>
</feature>
<proteinExistence type="predicted"/>
<evidence type="ECO:0000313" key="2">
    <source>
        <dbReference type="EMBL" id="KAF5394994.1"/>
    </source>
</evidence>
<feature type="compositionally biased region" description="Polar residues" evidence="1">
    <location>
        <begin position="414"/>
        <end position="433"/>
    </location>
</feature>
<accession>A0A8J4T129</accession>
<feature type="compositionally biased region" description="Polar residues" evidence="1">
    <location>
        <begin position="190"/>
        <end position="201"/>
    </location>
</feature>
<organism evidence="2 3">
    <name type="scientific">Paragonimus heterotremus</name>
    <dbReference type="NCBI Taxonomy" id="100268"/>
    <lineage>
        <taxon>Eukaryota</taxon>
        <taxon>Metazoa</taxon>
        <taxon>Spiralia</taxon>
        <taxon>Lophotrochozoa</taxon>
        <taxon>Platyhelminthes</taxon>
        <taxon>Trematoda</taxon>
        <taxon>Digenea</taxon>
        <taxon>Plagiorchiida</taxon>
        <taxon>Troglotremata</taxon>
        <taxon>Troglotrematidae</taxon>
        <taxon>Paragonimus</taxon>
    </lineage>
</organism>
<evidence type="ECO:0000256" key="1">
    <source>
        <dbReference type="SAM" id="MobiDB-lite"/>
    </source>
</evidence>
<gene>
    <name evidence="2" type="ORF">PHET_08971</name>
</gene>
<sequence>MPKRQCQSFDLLNKKQSPARSSPRSLHYLTMRKPIFSDRKHTRKTLDRSASPAKHMEMSSSNTYDYSASANSTLGPVTVPSVQIRSSYFPPAITFEKTVSSLEDQELVHPRPHAHDKGRCETKIPPVQRPHLNQLKLEDANRSEKLRKLAIATANALTDALGIPSEDLNSQIVAGFGEAIRASAKKRPNTKVTPNSQQTAEGNKLQVKHAQVNELSSPSSGDSVVYRLRVESIRHCRLKQSDSYKDFYPPGPAKLPNPTPPMSIILRGVNCSSPSLKLISAELARLGEVAGHPVILRDPHMLGQQSGKRQSNVGDITRSVLDTSSVKSVSPKEGWPQVDYFAIVCCSLGKILGVDVNPIIHGVKHSRYDWFIKTITIDELEKQKKYLFHCHQWLTVEDRTLRCKRVRINSTTAGLENKATHQTPASALSIESTSQKSVHVKSSPSSSTSELVKSARRAAVDLSPPKSTVQVNANRDESPRDSQELFADSTVTTQKTTLTPKLLNFSKIVKSHECEKYRTVYENEQRFWGDDNFDEPEGEPDQKATIISATSEQIYYNLECFLPAFFTGLEVRSFDVTQESESVDPIYEWLRVQSTAAQSEIIWMDSNELDQYNWLIPSELSEHKLYLIASHMFTFLDSWVFTKPPLPNIEPLPIPDLVQTIDLETAPPTFVADVLPEKLTHIAGITSFQTVVTDSPAIHPEGLSETLGVKTQSTSVDGVGVGVAENSSLDEKNNAEILDDADEARYEDEEKWEQDESELDDAGVIIRVNVTSLDSSVDSQYDVDALQSVITENAKPVSMNDEDSLQNVDIYFDPHSSAMVDGLEACPQTNTEQLVDNSTVLFPYLVSYCFTQLKCLHKSNCYNLTSSPVTVVFDSDTSLFNNDVYLSFNSYSNSTLVMK</sequence>
<comment type="caution">
    <text evidence="2">The sequence shown here is derived from an EMBL/GenBank/DDBJ whole genome shotgun (WGS) entry which is preliminary data.</text>
</comment>
<dbReference type="AlphaFoldDB" id="A0A8J4T129"/>
<dbReference type="Proteomes" id="UP000748531">
    <property type="component" value="Unassembled WGS sequence"/>
</dbReference>
<feature type="compositionally biased region" description="Low complexity" evidence="1">
    <location>
        <begin position="434"/>
        <end position="452"/>
    </location>
</feature>
<dbReference type="InterPro" id="IPR036392">
    <property type="entry name" value="PLAT/LH2_dom_sf"/>
</dbReference>
<reference evidence="2" key="1">
    <citation type="submission" date="2019-05" db="EMBL/GenBank/DDBJ databases">
        <title>Annotation for the trematode Paragonimus heterotremus.</title>
        <authorList>
            <person name="Choi Y.-J."/>
        </authorList>
    </citation>
    <scope>NUCLEOTIDE SEQUENCE</scope>
    <source>
        <strain evidence="2">LC</strain>
    </source>
</reference>
<dbReference type="EMBL" id="LUCH01017430">
    <property type="protein sequence ID" value="KAF5394994.1"/>
    <property type="molecule type" value="Genomic_DNA"/>
</dbReference>